<accession>A0AAD7PPX7</accession>
<evidence type="ECO:0000256" key="3">
    <source>
        <dbReference type="ARBA" id="ARBA00022989"/>
    </source>
</evidence>
<dbReference type="InterPro" id="IPR010658">
    <property type="entry name" value="Nodulin-like"/>
</dbReference>
<evidence type="ECO:0000256" key="4">
    <source>
        <dbReference type="ARBA" id="ARBA00023136"/>
    </source>
</evidence>
<feature type="transmembrane region" description="Helical" evidence="5">
    <location>
        <begin position="54"/>
        <end position="73"/>
    </location>
</feature>
<dbReference type="PANTHER" id="PTHR21576:SF97">
    <property type="entry name" value="MAJOR FACILITATOR SUPERFAMILY PROTEIN"/>
    <property type="match status" value="1"/>
</dbReference>
<keyword evidence="2 5" id="KW-0812">Transmembrane</keyword>
<feature type="transmembrane region" description="Helical" evidence="5">
    <location>
        <begin position="85"/>
        <end position="104"/>
    </location>
</feature>
<feature type="transmembrane region" description="Helical" evidence="5">
    <location>
        <begin position="16"/>
        <end position="34"/>
    </location>
</feature>
<protein>
    <submittedName>
        <fullName evidence="7">Protein NUCLEAR FUSION DEFECTIVE 4</fullName>
    </submittedName>
</protein>
<gene>
    <name evidence="7" type="ORF">O6P43_017980</name>
</gene>
<dbReference type="Pfam" id="PF06813">
    <property type="entry name" value="Nodulin-like"/>
    <property type="match status" value="2"/>
</dbReference>
<comment type="subcellular location">
    <subcellularLocation>
        <location evidence="1">Membrane</location>
        <topology evidence="1">Multi-pass membrane protein</topology>
    </subcellularLocation>
</comment>
<organism evidence="7 8">
    <name type="scientific">Quillaja saponaria</name>
    <name type="common">Soap bark tree</name>
    <dbReference type="NCBI Taxonomy" id="32244"/>
    <lineage>
        <taxon>Eukaryota</taxon>
        <taxon>Viridiplantae</taxon>
        <taxon>Streptophyta</taxon>
        <taxon>Embryophyta</taxon>
        <taxon>Tracheophyta</taxon>
        <taxon>Spermatophyta</taxon>
        <taxon>Magnoliopsida</taxon>
        <taxon>eudicotyledons</taxon>
        <taxon>Gunneridae</taxon>
        <taxon>Pentapetalae</taxon>
        <taxon>rosids</taxon>
        <taxon>fabids</taxon>
        <taxon>Fabales</taxon>
        <taxon>Quillajaceae</taxon>
        <taxon>Quillaja</taxon>
    </lineage>
</organism>
<comment type="caution">
    <text evidence="7">The sequence shown here is derived from an EMBL/GenBank/DDBJ whole genome shotgun (WGS) entry which is preliminary data.</text>
</comment>
<dbReference type="AlphaFoldDB" id="A0AAD7PPX7"/>
<evidence type="ECO:0000256" key="2">
    <source>
        <dbReference type="ARBA" id="ARBA00022692"/>
    </source>
</evidence>
<evidence type="ECO:0000259" key="6">
    <source>
        <dbReference type="Pfam" id="PF06813"/>
    </source>
</evidence>
<feature type="domain" description="Nodulin-like" evidence="6">
    <location>
        <begin position="18"/>
        <end position="52"/>
    </location>
</feature>
<feature type="transmembrane region" description="Helical" evidence="5">
    <location>
        <begin position="116"/>
        <end position="138"/>
    </location>
</feature>
<keyword evidence="4 5" id="KW-0472">Membrane</keyword>
<keyword evidence="8" id="KW-1185">Reference proteome</keyword>
<proteinExistence type="predicted"/>
<dbReference type="KEGG" id="qsa:O6P43_017980"/>
<evidence type="ECO:0000313" key="7">
    <source>
        <dbReference type="EMBL" id="KAJ7962804.1"/>
    </source>
</evidence>
<reference evidence="7" key="1">
    <citation type="journal article" date="2023" name="Science">
        <title>Elucidation of the pathway for biosynthesis of saponin adjuvants from the soapbark tree.</title>
        <authorList>
            <person name="Reed J."/>
            <person name="Orme A."/>
            <person name="El-Demerdash A."/>
            <person name="Owen C."/>
            <person name="Martin L.B.B."/>
            <person name="Misra R.C."/>
            <person name="Kikuchi S."/>
            <person name="Rejzek M."/>
            <person name="Martin A.C."/>
            <person name="Harkess A."/>
            <person name="Leebens-Mack J."/>
            <person name="Louveau T."/>
            <person name="Stephenson M.J."/>
            <person name="Osbourn A."/>
        </authorList>
    </citation>
    <scope>NUCLEOTIDE SEQUENCE</scope>
    <source>
        <strain evidence="7">S10</strain>
    </source>
</reference>
<name>A0AAD7PPX7_QUISA</name>
<evidence type="ECO:0000313" key="8">
    <source>
        <dbReference type="Proteomes" id="UP001163823"/>
    </source>
</evidence>
<dbReference type="PANTHER" id="PTHR21576">
    <property type="entry name" value="UNCHARACTERIZED NODULIN-LIKE PROTEIN"/>
    <property type="match status" value="1"/>
</dbReference>
<evidence type="ECO:0000256" key="1">
    <source>
        <dbReference type="ARBA" id="ARBA00004141"/>
    </source>
</evidence>
<dbReference type="GO" id="GO:0016020">
    <property type="term" value="C:membrane"/>
    <property type="evidence" value="ECO:0007669"/>
    <property type="project" value="UniProtKB-SubCell"/>
</dbReference>
<feature type="domain" description="Nodulin-like" evidence="6">
    <location>
        <begin position="54"/>
        <end position="179"/>
    </location>
</feature>
<dbReference type="Proteomes" id="UP001163823">
    <property type="component" value="Chromosome 7"/>
</dbReference>
<evidence type="ECO:0000256" key="5">
    <source>
        <dbReference type="SAM" id="Phobius"/>
    </source>
</evidence>
<sequence length="196" mass="21692">MSLITWFSKLEADHHGWSLAAAVWVHIAAGNGYTFPLYSSAPKSVLSVNKEQEWLALCFATNSKACFGTAVLVTNMRNFPPSRGTVVGILSGYVGISATVYTVVYSMVFKVSASGLLLFLAVGISVVCIAMMNFVRACTPFFRRRFFSACPFLFNRLPVFFFPSYLVITTAINNMISVVLQINWSEMIVPPTWILC</sequence>
<keyword evidence="3 5" id="KW-1133">Transmembrane helix</keyword>
<dbReference type="EMBL" id="JARAOO010000007">
    <property type="protein sequence ID" value="KAJ7962804.1"/>
    <property type="molecule type" value="Genomic_DNA"/>
</dbReference>
<feature type="transmembrane region" description="Helical" evidence="5">
    <location>
        <begin position="159"/>
        <end position="182"/>
    </location>
</feature>